<protein>
    <submittedName>
        <fullName evidence="1">Uncharacterized protein</fullName>
    </submittedName>
</protein>
<gene>
    <name evidence="1" type="ORF">LBBP_02368</name>
</gene>
<dbReference type="Proteomes" id="UP000058857">
    <property type="component" value="Chromosome 1"/>
</dbReference>
<dbReference type="AlphaFoldDB" id="A0A0S2ISI7"/>
<organism evidence="1">
    <name type="scientific">Leptospira borgpetersenii serovar Ballum</name>
    <dbReference type="NCBI Taxonomy" id="280505"/>
    <lineage>
        <taxon>Bacteria</taxon>
        <taxon>Pseudomonadati</taxon>
        <taxon>Spirochaetota</taxon>
        <taxon>Spirochaetia</taxon>
        <taxon>Leptospirales</taxon>
        <taxon>Leptospiraceae</taxon>
        <taxon>Leptospira</taxon>
    </lineage>
</organism>
<evidence type="ECO:0000313" key="1">
    <source>
        <dbReference type="EMBL" id="ALO26614.1"/>
    </source>
</evidence>
<accession>A0A0S2ISI7</accession>
<name>A0A0S2ISI7_LEPBO</name>
<sequence>MEIFESTELYTKLIVSLKAVVIFSDITSRIYLKNILE</sequence>
<dbReference type="PATRIC" id="fig|280505.15.peg.2314"/>
<reference evidence="1 2" key="1">
    <citation type="journal article" date="2015" name="PLoS Negl. Trop. Dis.">
        <title>Distribution of Plasmids in Distinct Leptospira Pathogenic Species.</title>
        <authorList>
            <person name="Wang Y."/>
            <person name="Zhuang X."/>
            <person name="Zhong Y."/>
            <person name="Zhang C."/>
            <person name="Zhang Y."/>
            <person name="Zeng L."/>
            <person name="Zhu Y."/>
            <person name="He P."/>
            <person name="Dong K."/>
            <person name="Pal U."/>
            <person name="Guo X."/>
            <person name="Qin J."/>
        </authorList>
    </citation>
    <scope>NUCLEOTIDE SEQUENCE [LARGE SCALE GENOMIC DNA]</scope>
    <source>
        <strain evidence="1 2">56604</strain>
    </source>
</reference>
<dbReference type="EMBL" id="CP012029">
    <property type="protein sequence ID" value="ALO26614.1"/>
    <property type="molecule type" value="Genomic_DNA"/>
</dbReference>
<evidence type="ECO:0000313" key="2">
    <source>
        <dbReference type="Proteomes" id="UP000058857"/>
    </source>
</evidence>
<proteinExistence type="predicted"/>